<dbReference type="Gene3D" id="3.30.70.100">
    <property type="match status" value="1"/>
</dbReference>
<dbReference type="InterPro" id="IPR036163">
    <property type="entry name" value="HMA_dom_sf"/>
</dbReference>
<dbReference type="PROSITE" id="PS50846">
    <property type="entry name" value="HMA_2"/>
    <property type="match status" value="1"/>
</dbReference>
<evidence type="ECO:0000313" key="4">
    <source>
        <dbReference type="Proteomes" id="UP000631653"/>
    </source>
</evidence>
<organism evidence="3 4">
    <name type="scientific">Acetobacter conturbans</name>
    <dbReference type="NCBI Taxonomy" id="1737472"/>
    <lineage>
        <taxon>Bacteria</taxon>
        <taxon>Pseudomonadati</taxon>
        <taxon>Pseudomonadota</taxon>
        <taxon>Alphaproteobacteria</taxon>
        <taxon>Acetobacterales</taxon>
        <taxon>Acetobacteraceae</taxon>
        <taxon>Acetobacter</taxon>
    </lineage>
</organism>
<feature type="region of interest" description="Disordered" evidence="1">
    <location>
        <begin position="46"/>
        <end position="69"/>
    </location>
</feature>
<reference evidence="3 4" key="1">
    <citation type="journal article" date="2020" name="Int. J. Syst. Evol. Microbiol.">
        <title>Novel acetic acid bacteria from cider fermentations: Acetobacter conturbans sp. nov. and Acetobacter fallax sp. nov.</title>
        <authorList>
            <person name="Sombolestani A.S."/>
            <person name="Cleenwerck I."/>
            <person name="Cnockaert M."/>
            <person name="Borremans W."/>
            <person name="Wieme A.D."/>
            <person name="De Vuyst L."/>
            <person name="Vandamme P."/>
        </authorList>
    </citation>
    <scope>NUCLEOTIDE SEQUENCE [LARGE SCALE GENOMIC DNA]</scope>
    <source>
        <strain evidence="3 4">LMG 1627</strain>
    </source>
</reference>
<accession>A0ABX0JYT0</accession>
<dbReference type="RefSeq" id="WP_173569806.1">
    <property type="nucleotide sequence ID" value="NZ_WOSY01000006.1"/>
</dbReference>
<dbReference type="SUPFAM" id="SSF55008">
    <property type="entry name" value="HMA, heavy metal-associated domain"/>
    <property type="match status" value="1"/>
</dbReference>
<dbReference type="Pfam" id="PF00403">
    <property type="entry name" value="HMA"/>
    <property type="match status" value="1"/>
</dbReference>
<feature type="compositionally biased region" description="Low complexity" evidence="1">
    <location>
        <begin position="49"/>
        <end position="59"/>
    </location>
</feature>
<evidence type="ECO:0000256" key="1">
    <source>
        <dbReference type="SAM" id="MobiDB-lite"/>
    </source>
</evidence>
<evidence type="ECO:0000313" key="3">
    <source>
        <dbReference type="EMBL" id="NHN88496.1"/>
    </source>
</evidence>
<evidence type="ECO:0000259" key="2">
    <source>
        <dbReference type="PROSITE" id="PS50846"/>
    </source>
</evidence>
<dbReference type="Proteomes" id="UP000631653">
    <property type="component" value="Unassembled WGS sequence"/>
</dbReference>
<dbReference type="EMBL" id="WOSY01000006">
    <property type="protein sequence ID" value="NHN88496.1"/>
    <property type="molecule type" value="Genomic_DNA"/>
</dbReference>
<dbReference type="CDD" id="cd00371">
    <property type="entry name" value="HMA"/>
    <property type="match status" value="1"/>
</dbReference>
<keyword evidence="4" id="KW-1185">Reference proteome</keyword>
<sequence length="69" mass="7121">MTTTTLIVQGMTCDGCVTAVKRALEGIPGVKEATPSLEKGAVKVDYDPSETSPSSFTPSLEAAGFEVLS</sequence>
<feature type="domain" description="HMA" evidence="2">
    <location>
        <begin position="2"/>
        <end position="68"/>
    </location>
</feature>
<name>A0ABX0JYT0_9PROT</name>
<protein>
    <submittedName>
        <fullName evidence="3">Heavy metal transporter</fullName>
    </submittedName>
</protein>
<comment type="caution">
    <text evidence="3">The sequence shown here is derived from an EMBL/GenBank/DDBJ whole genome shotgun (WGS) entry which is preliminary data.</text>
</comment>
<proteinExistence type="predicted"/>
<gene>
    <name evidence="3" type="ORF">GOB81_07620</name>
</gene>
<dbReference type="InterPro" id="IPR006121">
    <property type="entry name" value="HMA_dom"/>
</dbReference>